<reference evidence="2" key="1">
    <citation type="submission" date="2016-03" db="EMBL/GenBank/DDBJ databases">
        <authorList>
            <person name="Ploux O."/>
        </authorList>
    </citation>
    <scope>NUCLEOTIDE SEQUENCE</scope>
    <source>
        <strain evidence="2">UC10</strain>
    </source>
</reference>
<dbReference type="KEGG" id="sphu:SPPYR_0579"/>
<name>A0A1Y5PNV8_9SPHN</name>
<evidence type="ECO:0000313" key="2">
    <source>
        <dbReference type="EMBL" id="SBV31699.1"/>
    </source>
</evidence>
<accession>A0A1Y5PNV8</accession>
<gene>
    <name evidence="2" type="ORF">SPPYR_0579</name>
</gene>
<feature type="region of interest" description="Disordered" evidence="1">
    <location>
        <begin position="18"/>
        <end position="74"/>
    </location>
</feature>
<proteinExistence type="predicted"/>
<protein>
    <submittedName>
        <fullName evidence="2">Uncharacterized protein</fullName>
    </submittedName>
</protein>
<dbReference type="EMBL" id="LT598653">
    <property type="protein sequence ID" value="SBV31699.1"/>
    <property type="molecule type" value="Genomic_DNA"/>
</dbReference>
<evidence type="ECO:0000256" key="1">
    <source>
        <dbReference type="SAM" id="MobiDB-lite"/>
    </source>
</evidence>
<sequence length="74" mass="8081">MAACCLVVVGWGLSVLRKADRPHPNPSPEGEGLSSLHVRNRSVSDIRHPGLDPGSILSTPREWTPDQVRGDDER</sequence>
<organism evidence="2">
    <name type="scientific">uncultured Sphingopyxis sp</name>
    <dbReference type="NCBI Taxonomy" id="310581"/>
    <lineage>
        <taxon>Bacteria</taxon>
        <taxon>Pseudomonadati</taxon>
        <taxon>Pseudomonadota</taxon>
        <taxon>Alphaproteobacteria</taxon>
        <taxon>Sphingomonadales</taxon>
        <taxon>Sphingomonadaceae</taxon>
        <taxon>Sphingopyxis</taxon>
        <taxon>environmental samples</taxon>
    </lineage>
</organism>
<dbReference type="AlphaFoldDB" id="A0A1Y5PNV8"/>